<keyword evidence="2" id="KW-1133">Transmembrane helix</keyword>
<dbReference type="PANTHER" id="PTHR35394">
    <property type="entry name" value="DUF3176 DOMAIN-CONTAINING PROTEIN"/>
    <property type="match status" value="1"/>
</dbReference>
<dbReference type="Proteomes" id="UP001305414">
    <property type="component" value="Unassembled WGS sequence"/>
</dbReference>
<feature type="region of interest" description="Disordered" evidence="1">
    <location>
        <begin position="80"/>
        <end position="104"/>
    </location>
</feature>
<proteinExistence type="predicted"/>
<name>A0AAN7ZA42_9PEZI</name>
<comment type="caution">
    <text evidence="3">The sequence shown here is derived from an EMBL/GenBank/DDBJ whole genome shotgun (WGS) entry which is preliminary data.</text>
</comment>
<accession>A0AAN7ZA42</accession>
<evidence type="ECO:0000313" key="4">
    <source>
        <dbReference type="Proteomes" id="UP001305414"/>
    </source>
</evidence>
<dbReference type="PANTHER" id="PTHR35394:SF5">
    <property type="entry name" value="DUF3176 DOMAIN-CONTAINING PROTEIN"/>
    <property type="match status" value="1"/>
</dbReference>
<feature type="transmembrane region" description="Helical" evidence="2">
    <location>
        <begin position="161"/>
        <end position="181"/>
    </location>
</feature>
<feature type="transmembrane region" description="Helical" evidence="2">
    <location>
        <begin position="120"/>
        <end position="141"/>
    </location>
</feature>
<dbReference type="InterPro" id="IPR021514">
    <property type="entry name" value="DUF3176"/>
</dbReference>
<dbReference type="AlphaFoldDB" id="A0AAN7ZA42"/>
<sequence>MHQVLSNPNVLAASARNSDQDVVPIPLDDLDIADGVSEFSAVQSDQSCAEYGCRNTTDPSIDASSVSELLRKSSNLRTLLQSQGSSNTSEKDPEQYHSVPGKVPHYHDTPRKTLHVLFTWRWEIVNLSIAIGLLGAMYGILRRYEDQRVPNWGPNINLNTLLAILATALRIFLIFVVVEIIGQAKWNYFASNAQSTRDNPTRRLIKVDHFDQASRGFVGAVRLIPSIITDTTTLSAILVLLFSSGIGTFTQQAIQTRICQFPLKGISSSLPVLQNITPPSNIIPDDTLQAAMISALAPESEEIGSPVSADCPTGNCTFTNSMGGVYSTLGFCSYCADTTSLISSISWTGLYSESYTKYSLPNRMEITARIGVYDDISQYSSQLLVGSGSKLLGNWNVFELEMITSSQWSIANITILATSPRGSGNAYHEEPVAVTCTIYPCLRSYNASVVNGKLRESPAGTIPLAPNIVTAFPPNATIQDVYREIDTIRIDELFYKALATGPGLYYQAVQSPCLVGDTIWTTANMSSVAGGQRILLLHATPNETRPFTVEFNTVPIECLYAIDNAMYQYLSYFMGGNVFNDTCDTGWNSLQEEPKPTKIDCHGSFWLAKLYSGVDTTATSIMNRMEAFTDRLSNKLRMGVLGEPDFVYGQALETTVCTAVYNKWLLFPTILVAATSVLLAWSVLRSWRYQDHGMLWKSSILPFLFYSDRFELQNCEDTGGDTTVSCCTEEERLLTLSEMELEARHRMVQFCGTVRQEVA</sequence>
<keyword evidence="2" id="KW-0472">Membrane</keyword>
<protein>
    <submittedName>
        <fullName evidence="3">Uncharacterized protein</fullName>
    </submittedName>
</protein>
<evidence type="ECO:0000256" key="2">
    <source>
        <dbReference type="SAM" id="Phobius"/>
    </source>
</evidence>
<evidence type="ECO:0000256" key="1">
    <source>
        <dbReference type="SAM" id="MobiDB-lite"/>
    </source>
</evidence>
<gene>
    <name evidence="3" type="ORF">RRF57_011539</name>
</gene>
<dbReference type="EMBL" id="JAWHQM010000058">
    <property type="protein sequence ID" value="KAK5635827.1"/>
    <property type="molecule type" value="Genomic_DNA"/>
</dbReference>
<dbReference type="Pfam" id="PF11374">
    <property type="entry name" value="DUF3176"/>
    <property type="match status" value="1"/>
</dbReference>
<feature type="transmembrane region" description="Helical" evidence="2">
    <location>
        <begin position="232"/>
        <end position="250"/>
    </location>
</feature>
<reference evidence="3 4" key="1">
    <citation type="submission" date="2023-10" db="EMBL/GenBank/DDBJ databases">
        <title>Draft genome sequence of Xylaria bambusicola isolate GMP-LS, the root and basal stem rot pathogen of sugarcane in Indonesia.</title>
        <authorList>
            <person name="Selvaraj P."/>
            <person name="Muralishankar V."/>
            <person name="Muruganantham S."/>
            <person name="Sp S."/>
            <person name="Haryani S."/>
            <person name="Lau K.J.X."/>
            <person name="Naqvi N.I."/>
        </authorList>
    </citation>
    <scope>NUCLEOTIDE SEQUENCE [LARGE SCALE GENOMIC DNA]</scope>
    <source>
        <strain evidence="3">GMP-LS</strain>
    </source>
</reference>
<keyword evidence="4" id="KW-1185">Reference proteome</keyword>
<keyword evidence="2" id="KW-0812">Transmembrane</keyword>
<organism evidence="3 4">
    <name type="scientific">Xylaria bambusicola</name>
    <dbReference type="NCBI Taxonomy" id="326684"/>
    <lineage>
        <taxon>Eukaryota</taxon>
        <taxon>Fungi</taxon>
        <taxon>Dikarya</taxon>
        <taxon>Ascomycota</taxon>
        <taxon>Pezizomycotina</taxon>
        <taxon>Sordariomycetes</taxon>
        <taxon>Xylariomycetidae</taxon>
        <taxon>Xylariales</taxon>
        <taxon>Xylariaceae</taxon>
        <taxon>Xylaria</taxon>
    </lineage>
</organism>
<evidence type="ECO:0000313" key="3">
    <source>
        <dbReference type="EMBL" id="KAK5635827.1"/>
    </source>
</evidence>